<keyword evidence="2 10" id="KW-0132">Cell division</keyword>
<dbReference type="OrthoDB" id="9808936at2"/>
<proteinExistence type="inferred from homology"/>
<dbReference type="CDD" id="cd03785">
    <property type="entry name" value="GT28_MurG"/>
    <property type="match status" value="1"/>
</dbReference>
<keyword evidence="9 10" id="KW-0961">Cell wall biogenesis/degradation</keyword>
<feature type="binding site" evidence="10">
    <location>
        <position position="208"/>
    </location>
    <ligand>
        <name>UDP-N-acetyl-alpha-D-glucosamine</name>
        <dbReference type="ChEBI" id="CHEBI:57705"/>
    </ligand>
</feature>
<keyword evidence="8 10" id="KW-0131">Cell cycle</keyword>
<evidence type="ECO:0000256" key="2">
    <source>
        <dbReference type="ARBA" id="ARBA00022618"/>
    </source>
</evidence>
<name>A0A4U1MCF3_9BACL</name>
<dbReference type="PANTHER" id="PTHR21015:SF27">
    <property type="entry name" value="UDP-N-ACETYLGLUCOSAMINE--N-ACETYLMURAMYL-(PENTAPEPTIDE) PYROPHOSPHORYL-UNDECAPRENOL N-ACETYLGLUCOSAMINE TRANSFERASE"/>
    <property type="match status" value="1"/>
</dbReference>
<comment type="similarity">
    <text evidence="10">Belongs to the glycosyltransferase 28 family. MurG subfamily.</text>
</comment>
<dbReference type="NCBIfam" id="NF009102">
    <property type="entry name" value="PRK12446.1"/>
    <property type="match status" value="1"/>
</dbReference>
<evidence type="ECO:0000256" key="7">
    <source>
        <dbReference type="ARBA" id="ARBA00023136"/>
    </source>
</evidence>
<sequence>MSKTIVEGEEISLKKKILFTGGGSAGHVTVNLALIPRFLKDDWDIHYIGSEKGIERQLIEPLKGVTYHHVSTGKLRRYFDWNNFKDPFKVIKGVGEAFSIIKREKPSVIFSKGGFVSVPVVIAGKMNNVPVIIHESDLTPGLANKVAIPFASKVCTTFPETVKHLPENKAEYIGAVVRDELKSGNRAKGLSFAGFSGSKPVMLIMGGSLGAKRINEAVRNQLDELLKTFDILHLTGKGQVDSSSQMNGYKQFEYVTDELPDLLAMADLIISRAGSNSIFEFLALKKPMLLIPLSRAASRGDQILNAQSFEKSGYANVLLEEDLTEESFMKSVRETYQNRETYIHSMEQDNAGDQANKIEALIKNKAK</sequence>
<comment type="catalytic activity">
    <reaction evidence="10">
        <text>di-trans,octa-cis-undecaprenyl diphospho-N-acetyl-alpha-D-muramoyl-L-alanyl-D-glutamyl-meso-2,6-diaminopimeloyl-D-alanyl-D-alanine + UDP-N-acetyl-alpha-D-glucosamine = di-trans,octa-cis-undecaprenyl diphospho-[N-acetyl-alpha-D-glucosaminyl-(1-&gt;4)]-N-acetyl-alpha-D-muramoyl-L-alanyl-D-glutamyl-meso-2,6-diaminopimeloyl-D-alanyl-D-alanine + UDP + H(+)</text>
        <dbReference type="Rhea" id="RHEA:31227"/>
        <dbReference type="ChEBI" id="CHEBI:15378"/>
        <dbReference type="ChEBI" id="CHEBI:57705"/>
        <dbReference type="ChEBI" id="CHEBI:58223"/>
        <dbReference type="ChEBI" id="CHEBI:61387"/>
        <dbReference type="ChEBI" id="CHEBI:61388"/>
        <dbReference type="EC" id="2.4.1.227"/>
    </reaction>
</comment>
<keyword evidence="7 10" id="KW-0472">Membrane</keyword>
<keyword evidence="4 10" id="KW-0808">Transferase</keyword>
<dbReference type="AlphaFoldDB" id="A0A4U1MCF3"/>
<protein>
    <recommendedName>
        <fullName evidence="10">UDP-N-acetylglucosamine--N-acetylmuramyl-(pentapeptide) pyrophosphoryl-undecaprenol N-acetylglucosamine transferase</fullName>
        <ecNumber evidence="10">2.4.1.227</ecNumber>
    </recommendedName>
    <alternativeName>
        <fullName evidence="10">Undecaprenyl-PP-MurNAc-pentapeptide-UDPGlcNAc GlcNAc transferase</fullName>
    </alternativeName>
</protein>
<dbReference type="GO" id="GO:0005886">
    <property type="term" value="C:plasma membrane"/>
    <property type="evidence" value="ECO:0007669"/>
    <property type="project" value="UniProtKB-SubCell"/>
</dbReference>
<feature type="domain" description="Glycosyl transferase family 28 C-terminal" evidence="12">
    <location>
        <begin position="202"/>
        <end position="355"/>
    </location>
</feature>
<comment type="function">
    <text evidence="10">Cell wall formation. Catalyzes the transfer of a GlcNAc subunit on undecaprenyl-pyrophosphoryl-MurNAc-pentapeptide (lipid intermediate I) to form undecaprenyl-pyrophosphoryl-MurNAc-(pentapeptide)GlcNAc (lipid intermediate II).</text>
</comment>
<dbReference type="GO" id="GO:0008360">
    <property type="term" value="P:regulation of cell shape"/>
    <property type="evidence" value="ECO:0007669"/>
    <property type="project" value="UniProtKB-KW"/>
</dbReference>
<dbReference type="PANTHER" id="PTHR21015">
    <property type="entry name" value="UDP-N-ACETYLGLUCOSAMINE--N-ACETYLMURAMYL-(PENTAPEPTIDE) PYROPHOSPHORYL-UNDECAPRENOL N-ACETYLGLUCOSAMINE TRANSFERASE 1"/>
    <property type="match status" value="1"/>
</dbReference>
<dbReference type="UniPathway" id="UPA00219"/>
<feature type="binding site" evidence="10">
    <location>
        <begin position="24"/>
        <end position="26"/>
    </location>
    <ligand>
        <name>UDP-N-acetyl-alpha-D-glucosamine</name>
        <dbReference type="ChEBI" id="CHEBI:57705"/>
    </ligand>
</feature>
<dbReference type="GO" id="GO:0051991">
    <property type="term" value="F:UDP-N-acetyl-D-glucosamine:N-acetylmuramoyl-L-alanyl-D-glutamyl-meso-2,6-diaminopimelyl-D-alanyl-D-alanine-diphosphoundecaprenol 4-beta-N-acetylglucosaminlytransferase activity"/>
    <property type="evidence" value="ECO:0007669"/>
    <property type="project" value="RHEA"/>
</dbReference>
<evidence type="ECO:0000256" key="3">
    <source>
        <dbReference type="ARBA" id="ARBA00022676"/>
    </source>
</evidence>
<dbReference type="GO" id="GO:0009252">
    <property type="term" value="P:peptidoglycan biosynthetic process"/>
    <property type="evidence" value="ECO:0007669"/>
    <property type="project" value="UniProtKB-UniRule"/>
</dbReference>
<evidence type="ECO:0000256" key="5">
    <source>
        <dbReference type="ARBA" id="ARBA00022960"/>
    </source>
</evidence>
<comment type="caution">
    <text evidence="13">The sequence shown here is derived from an EMBL/GenBank/DDBJ whole genome shotgun (WGS) entry which is preliminary data.</text>
</comment>
<dbReference type="GO" id="GO:0005975">
    <property type="term" value="P:carbohydrate metabolic process"/>
    <property type="evidence" value="ECO:0007669"/>
    <property type="project" value="InterPro"/>
</dbReference>
<evidence type="ECO:0000259" key="12">
    <source>
        <dbReference type="Pfam" id="PF04101"/>
    </source>
</evidence>
<feature type="binding site" evidence="10">
    <location>
        <position position="302"/>
    </location>
    <ligand>
        <name>UDP-N-acetyl-alpha-D-glucosamine</name>
        <dbReference type="ChEBI" id="CHEBI:57705"/>
    </ligand>
</feature>
<comment type="pathway">
    <text evidence="10">Cell wall biogenesis; peptidoglycan biosynthesis.</text>
</comment>
<dbReference type="HAMAP" id="MF_00033">
    <property type="entry name" value="MurG"/>
    <property type="match status" value="1"/>
</dbReference>
<feature type="domain" description="Glycosyltransferase family 28 N-terminal" evidence="11">
    <location>
        <begin position="17"/>
        <end position="155"/>
    </location>
</feature>
<dbReference type="GO" id="GO:0050511">
    <property type="term" value="F:undecaprenyldiphospho-muramoylpentapeptide beta-N-acetylglucosaminyltransferase activity"/>
    <property type="evidence" value="ECO:0007669"/>
    <property type="project" value="UniProtKB-UniRule"/>
</dbReference>
<organism evidence="13 14">
    <name type="scientific">Guptibacillus hwajinpoensis</name>
    <dbReference type="NCBI Taxonomy" id="208199"/>
    <lineage>
        <taxon>Bacteria</taxon>
        <taxon>Bacillati</taxon>
        <taxon>Bacillota</taxon>
        <taxon>Bacilli</taxon>
        <taxon>Bacillales</taxon>
        <taxon>Guptibacillaceae</taxon>
        <taxon>Guptibacillus</taxon>
    </lineage>
</organism>
<evidence type="ECO:0000256" key="10">
    <source>
        <dbReference type="HAMAP-Rule" id="MF_00033"/>
    </source>
</evidence>
<dbReference type="Pfam" id="PF04101">
    <property type="entry name" value="Glyco_tran_28_C"/>
    <property type="match status" value="1"/>
</dbReference>
<evidence type="ECO:0000256" key="6">
    <source>
        <dbReference type="ARBA" id="ARBA00022984"/>
    </source>
</evidence>
<evidence type="ECO:0000256" key="8">
    <source>
        <dbReference type="ARBA" id="ARBA00023306"/>
    </source>
</evidence>
<evidence type="ECO:0000313" key="13">
    <source>
        <dbReference type="EMBL" id="TKD67944.1"/>
    </source>
</evidence>
<evidence type="ECO:0000313" key="14">
    <source>
        <dbReference type="Proteomes" id="UP000310541"/>
    </source>
</evidence>
<dbReference type="GO" id="GO:0071555">
    <property type="term" value="P:cell wall organization"/>
    <property type="evidence" value="ECO:0007669"/>
    <property type="project" value="UniProtKB-KW"/>
</dbReference>
<evidence type="ECO:0000256" key="1">
    <source>
        <dbReference type="ARBA" id="ARBA00022475"/>
    </source>
</evidence>
<reference evidence="13 14" key="1">
    <citation type="submission" date="2019-04" db="EMBL/GenBank/DDBJ databases">
        <title>Genome sequence of Bacillus hwajinpoensis strain Y2.</title>
        <authorList>
            <person name="Fair J.L."/>
            <person name="Maclea K.S."/>
        </authorList>
    </citation>
    <scope>NUCLEOTIDE SEQUENCE [LARGE SCALE GENOMIC DNA]</scope>
    <source>
        <strain evidence="13 14">Y2</strain>
    </source>
</reference>
<dbReference type="GO" id="GO:0051301">
    <property type="term" value="P:cell division"/>
    <property type="evidence" value="ECO:0007669"/>
    <property type="project" value="UniProtKB-KW"/>
</dbReference>
<dbReference type="Pfam" id="PF03033">
    <property type="entry name" value="Glyco_transf_28"/>
    <property type="match status" value="1"/>
</dbReference>
<evidence type="ECO:0000256" key="9">
    <source>
        <dbReference type="ARBA" id="ARBA00023316"/>
    </source>
</evidence>
<evidence type="ECO:0000256" key="4">
    <source>
        <dbReference type="ARBA" id="ARBA00022679"/>
    </source>
</evidence>
<gene>
    <name evidence="10" type="primary">murG</name>
    <name evidence="13" type="ORF">FBF83_18015</name>
</gene>
<keyword evidence="6 10" id="KW-0573">Peptidoglycan synthesis</keyword>
<dbReference type="EC" id="2.4.1.227" evidence="10"/>
<evidence type="ECO:0000259" key="11">
    <source>
        <dbReference type="Pfam" id="PF03033"/>
    </source>
</evidence>
<keyword evidence="1 10" id="KW-1003">Cell membrane</keyword>
<dbReference type="EMBL" id="SWFM01000007">
    <property type="protein sequence ID" value="TKD67944.1"/>
    <property type="molecule type" value="Genomic_DNA"/>
</dbReference>
<dbReference type="Gene3D" id="3.40.50.2000">
    <property type="entry name" value="Glycogen Phosphorylase B"/>
    <property type="match status" value="2"/>
</dbReference>
<comment type="subcellular location">
    <subcellularLocation>
        <location evidence="10">Cell membrane</location>
        <topology evidence="10">Peripheral membrane protein</topology>
        <orientation evidence="10">Cytoplasmic side</orientation>
    </subcellularLocation>
</comment>
<dbReference type="InterPro" id="IPR004276">
    <property type="entry name" value="GlycoTrans_28_N"/>
</dbReference>
<dbReference type="SUPFAM" id="SSF53756">
    <property type="entry name" value="UDP-Glycosyltransferase/glycogen phosphorylase"/>
    <property type="match status" value="1"/>
</dbReference>
<dbReference type="Proteomes" id="UP000310541">
    <property type="component" value="Unassembled WGS sequence"/>
</dbReference>
<feature type="binding site" evidence="10">
    <location>
        <position position="178"/>
    </location>
    <ligand>
        <name>UDP-N-acetyl-alpha-D-glucosamine</name>
        <dbReference type="ChEBI" id="CHEBI:57705"/>
    </ligand>
</feature>
<keyword evidence="3 10" id="KW-0328">Glycosyltransferase</keyword>
<dbReference type="InterPro" id="IPR007235">
    <property type="entry name" value="Glyco_trans_28_C"/>
</dbReference>
<keyword evidence="5 10" id="KW-0133">Cell shape</keyword>
<dbReference type="InterPro" id="IPR006009">
    <property type="entry name" value="GlcNAc_MurG"/>
</dbReference>
<comment type="caution">
    <text evidence="10">Lacks conserved residue(s) required for the propagation of feature annotation.</text>
</comment>
<accession>A0A4U1MCF3</accession>